<accession>A0A644YBZ9</accession>
<evidence type="ECO:0000256" key="1">
    <source>
        <dbReference type="SAM" id="MobiDB-lite"/>
    </source>
</evidence>
<organism evidence="2">
    <name type="scientific">bioreactor metagenome</name>
    <dbReference type="NCBI Taxonomy" id="1076179"/>
    <lineage>
        <taxon>unclassified sequences</taxon>
        <taxon>metagenomes</taxon>
        <taxon>ecological metagenomes</taxon>
    </lineage>
</organism>
<evidence type="ECO:0000313" key="2">
    <source>
        <dbReference type="EMBL" id="MPM25819.1"/>
    </source>
</evidence>
<sequence length="148" mass="16193">MEDLAEFFFALIRPPEPAPVGLDQFQCRGLLLGERVRVLQHRPPRSLEPSGRGRVAAGTQLLPPFTAHSLDRVGDQTDHVERVETDHRAGACAVTDLRNAGPISIDTASILLERSSPSSVKNSSNVAAFFPSPPHTTFPESWSTTRVR</sequence>
<comment type="caution">
    <text evidence="2">The sequence shown here is derived from an EMBL/GenBank/DDBJ whole genome shotgun (WGS) entry which is preliminary data.</text>
</comment>
<reference evidence="2" key="1">
    <citation type="submission" date="2019-08" db="EMBL/GenBank/DDBJ databases">
        <authorList>
            <person name="Kucharzyk K."/>
            <person name="Murdoch R.W."/>
            <person name="Higgins S."/>
            <person name="Loffler F."/>
        </authorList>
    </citation>
    <scope>NUCLEOTIDE SEQUENCE</scope>
</reference>
<feature type="compositionally biased region" description="Polar residues" evidence="1">
    <location>
        <begin position="138"/>
        <end position="148"/>
    </location>
</feature>
<protein>
    <submittedName>
        <fullName evidence="2">Uncharacterized protein</fullName>
    </submittedName>
</protein>
<dbReference type="AlphaFoldDB" id="A0A644YBZ9"/>
<dbReference type="EMBL" id="VSSQ01004585">
    <property type="protein sequence ID" value="MPM25819.1"/>
    <property type="molecule type" value="Genomic_DNA"/>
</dbReference>
<proteinExistence type="predicted"/>
<gene>
    <name evidence="2" type="ORF">SDC9_72319</name>
</gene>
<name>A0A644YBZ9_9ZZZZ</name>
<feature type="region of interest" description="Disordered" evidence="1">
    <location>
        <begin position="129"/>
        <end position="148"/>
    </location>
</feature>